<dbReference type="KEGG" id="aot:AcetOri_orf04394"/>
<accession>A0A2Z5ZKS7</accession>
<evidence type="ECO:0000313" key="2">
    <source>
        <dbReference type="Proteomes" id="UP000270034"/>
    </source>
</evidence>
<reference evidence="1 2" key="1">
    <citation type="submission" date="2018-02" db="EMBL/GenBank/DDBJ databases">
        <title>Acetobacter orientalis genome.</title>
        <authorList>
            <person name="Nakashima N."/>
            <person name="Tamura T."/>
        </authorList>
    </citation>
    <scope>NUCLEOTIDE SEQUENCE [LARGE SCALE GENOMIC DNA]</scope>
    <source>
        <strain evidence="1 2">FAN1</strain>
    </source>
</reference>
<name>A0A2Z5ZKS7_9PROT</name>
<dbReference type="EMBL" id="AP018515">
    <property type="protein sequence ID" value="BBC81238.1"/>
    <property type="molecule type" value="Genomic_DNA"/>
</dbReference>
<dbReference type="Proteomes" id="UP000270034">
    <property type="component" value="Chromosome"/>
</dbReference>
<protein>
    <submittedName>
        <fullName evidence="1">Uncharacterized protein</fullName>
    </submittedName>
</protein>
<organism evidence="1 2">
    <name type="scientific">Acetobacter orientalis</name>
    <dbReference type="NCBI Taxonomy" id="146474"/>
    <lineage>
        <taxon>Bacteria</taxon>
        <taxon>Pseudomonadati</taxon>
        <taxon>Pseudomonadota</taxon>
        <taxon>Alphaproteobacteria</taxon>
        <taxon>Acetobacterales</taxon>
        <taxon>Acetobacteraceae</taxon>
        <taxon>Acetobacter</taxon>
    </lineage>
</organism>
<dbReference type="AlphaFoldDB" id="A0A2Z5ZKS7"/>
<sequence length="42" mass="4808">MKRQKALTRLANELPEKTIISPHTLFAPQQITQPPRFKGAHI</sequence>
<evidence type="ECO:0000313" key="1">
    <source>
        <dbReference type="EMBL" id="BBC81238.1"/>
    </source>
</evidence>
<gene>
    <name evidence="1" type="ORF">AcetOrient_orf04394</name>
</gene>
<proteinExistence type="predicted"/>